<protein>
    <submittedName>
        <fullName evidence="3">FMN-binding protein</fullName>
    </submittedName>
</protein>
<keyword evidence="1" id="KW-0732">Signal</keyword>
<feature type="domain" description="FMN-binding" evidence="2">
    <location>
        <begin position="42"/>
        <end position="122"/>
    </location>
</feature>
<dbReference type="EMBL" id="JADPIE010000002">
    <property type="protein sequence ID" value="MBF8436458.1"/>
    <property type="molecule type" value="Genomic_DNA"/>
</dbReference>
<evidence type="ECO:0000313" key="4">
    <source>
        <dbReference type="Proteomes" id="UP000621436"/>
    </source>
</evidence>
<accession>A0A931AP92</accession>
<comment type="caution">
    <text evidence="3">The sequence shown here is derived from an EMBL/GenBank/DDBJ whole genome shotgun (WGS) entry which is preliminary data.</text>
</comment>
<evidence type="ECO:0000256" key="1">
    <source>
        <dbReference type="SAM" id="SignalP"/>
    </source>
</evidence>
<dbReference type="Proteomes" id="UP000621436">
    <property type="component" value="Unassembled WGS sequence"/>
</dbReference>
<keyword evidence="4" id="KW-1185">Reference proteome</keyword>
<evidence type="ECO:0000313" key="3">
    <source>
        <dbReference type="EMBL" id="MBF8436458.1"/>
    </source>
</evidence>
<proteinExistence type="predicted"/>
<dbReference type="GO" id="GO:0016020">
    <property type="term" value="C:membrane"/>
    <property type="evidence" value="ECO:0007669"/>
    <property type="project" value="InterPro"/>
</dbReference>
<dbReference type="InterPro" id="IPR007329">
    <property type="entry name" value="FMN-bd"/>
</dbReference>
<gene>
    <name evidence="3" type="ORF">I0Q91_05165</name>
</gene>
<dbReference type="RefSeq" id="WP_270453351.1">
    <property type="nucleotide sequence ID" value="NZ_JADPIE010000002.1"/>
</dbReference>
<dbReference type="Gene3D" id="3.90.1010.20">
    <property type="match status" value="2"/>
</dbReference>
<feature type="domain" description="FMN-binding" evidence="2">
    <location>
        <begin position="142"/>
        <end position="226"/>
    </location>
</feature>
<sequence>MKKLFVAVLALAFVVSFSAAGMADGHLEDGDYVGFSEANDRGYVEAHVTVEGHEIISVELIEIIDTGEAKGEDYGYDTWHEAIEVLPERFVEANSADIDVVSGATSTSEKSMEAVEMALAKAEGQEVFDGTFLGYSEFSDRGGRGLAWVTVEAGEIVDVRLEELQDDDGELVYKDSDYSYDVYHDAQEEMPSRFVEANSADVDVFSGATSSSGMWSEAVTNALNKAGL</sequence>
<feature type="chain" id="PRO_5038777614" evidence="1">
    <location>
        <begin position="20"/>
        <end position="228"/>
    </location>
</feature>
<dbReference type="AlphaFoldDB" id="A0A931AP92"/>
<dbReference type="Pfam" id="PF04205">
    <property type="entry name" value="FMN_bind"/>
    <property type="match status" value="2"/>
</dbReference>
<organism evidence="3 4">
    <name type="scientific">Halonatronomonas betaini</name>
    <dbReference type="NCBI Taxonomy" id="2778430"/>
    <lineage>
        <taxon>Bacteria</taxon>
        <taxon>Bacillati</taxon>
        <taxon>Bacillota</taxon>
        <taxon>Clostridia</taxon>
        <taxon>Halanaerobiales</taxon>
        <taxon>Halarsenatibacteraceae</taxon>
        <taxon>Halonatronomonas</taxon>
    </lineage>
</organism>
<dbReference type="SMART" id="SM00900">
    <property type="entry name" value="FMN_bind"/>
    <property type="match status" value="2"/>
</dbReference>
<name>A0A931AP92_9FIRM</name>
<feature type="signal peptide" evidence="1">
    <location>
        <begin position="1"/>
        <end position="19"/>
    </location>
</feature>
<reference evidence="3" key="1">
    <citation type="submission" date="2020-11" db="EMBL/GenBank/DDBJ databases">
        <title>Halonatronomonas betainensis gen. nov., sp. nov. a novel haloalkaliphilic representative of the family Halanaerobiacae capable of betaine degradation.</title>
        <authorList>
            <person name="Boltyanskaya Y."/>
            <person name="Kevbrin V."/>
            <person name="Detkova E."/>
            <person name="Grouzdev D.S."/>
            <person name="Koziaeva V."/>
            <person name="Zhilina T."/>
        </authorList>
    </citation>
    <scope>NUCLEOTIDE SEQUENCE</scope>
    <source>
        <strain evidence="3">Z-7014</strain>
    </source>
</reference>
<dbReference type="GO" id="GO:0010181">
    <property type="term" value="F:FMN binding"/>
    <property type="evidence" value="ECO:0007669"/>
    <property type="project" value="InterPro"/>
</dbReference>
<evidence type="ECO:0000259" key="2">
    <source>
        <dbReference type="SMART" id="SM00900"/>
    </source>
</evidence>